<dbReference type="InterPro" id="IPR001810">
    <property type="entry name" value="F-box_dom"/>
</dbReference>
<dbReference type="Gramene" id="ORUFI11G19100.1">
    <property type="protein sequence ID" value="ORUFI11G19100.1"/>
    <property type="gene ID" value="ORUFI11G19100"/>
</dbReference>
<evidence type="ECO:0000256" key="1">
    <source>
        <dbReference type="SAM" id="MobiDB-lite"/>
    </source>
</evidence>
<reference evidence="3" key="2">
    <citation type="submission" date="2015-06" db="UniProtKB">
        <authorList>
            <consortium name="EnsemblPlants"/>
        </authorList>
    </citation>
    <scope>IDENTIFICATION</scope>
</reference>
<evidence type="ECO:0000313" key="3">
    <source>
        <dbReference type="EnsemblPlants" id="ORUFI11G19100.1"/>
    </source>
</evidence>
<dbReference type="HOGENOM" id="CLU_1868470_0_0_1"/>
<sequence>MVVGAVAAYGQRKGVAWWRGCPGRRRRRISSPLVSRRQPPSLPAGVAAAPPSVGVDDGRRRREEEEPGGWRYESEKSEAFSQPELKEQQDKLIVAVQVVCLINLSIHPDPALMELPQDVLMSIFATLEVPDLTKMNQ</sequence>
<evidence type="ECO:0000313" key="4">
    <source>
        <dbReference type="Proteomes" id="UP000008022"/>
    </source>
</evidence>
<reference evidence="4" key="1">
    <citation type="submission" date="2013-06" db="EMBL/GenBank/DDBJ databases">
        <authorList>
            <person name="Zhao Q."/>
        </authorList>
    </citation>
    <scope>NUCLEOTIDE SEQUENCE</scope>
    <source>
        <strain evidence="4">cv. W1943</strain>
    </source>
</reference>
<name>A0A0E0RA38_ORYRU</name>
<feature type="domain" description="F-box" evidence="2">
    <location>
        <begin position="109"/>
        <end position="137"/>
    </location>
</feature>
<protein>
    <recommendedName>
        <fullName evidence="2">F-box domain-containing protein</fullName>
    </recommendedName>
</protein>
<feature type="compositionally biased region" description="Basic and acidic residues" evidence="1">
    <location>
        <begin position="72"/>
        <end position="83"/>
    </location>
</feature>
<dbReference type="Proteomes" id="UP000008022">
    <property type="component" value="Unassembled WGS sequence"/>
</dbReference>
<organism evidence="3 4">
    <name type="scientific">Oryza rufipogon</name>
    <name type="common">Brownbeard rice</name>
    <name type="synonym">Asian wild rice</name>
    <dbReference type="NCBI Taxonomy" id="4529"/>
    <lineage>
        <taxon>Eukaryota</taxon>
        <taxon>Viridiplantae</taxon>
        <taxon>Streptophyta</taxon>
        <taxon>Embryophyta</taxon>
        <taxon>Tracheophyta</taxon>
        <taxon>Spermatophyta</taxon>
        <taxon>Magnoliopsida</taxon>
        <taxon>Liliopsida</taxon>
        <taxon>Poales</taxon>
        <taxon>Poaceae</taxon>
        <taxon>BOP clade</taxon>
        <taxon>Oryzoideae</taxon>
        <taxon>Oryzeae</taxon>
        <taxon>Oryzinae</taxon>
        <taxon>Oryza</taxon>
    </lineage>
</organism>
<dbReference type="EnsemblPlants" id="ORUFI11G19100.1">
    <property type="protein sequence ID" value="ORUFI11G19100.1"/>
    <property type="gene ID" value="ORUFI11G19100"/>
</dbReference>
<feature type="compositionally biased region" description="Low complexity" evidence="1">
    <location>
        <begin position="30"/>
        <end position="55"/>
    </location>
</feature>
<accession>A0A0E0RA38</accession>
<dbReference type="AlphaFoldDB" id="A0A0E0RA38"/>
<evidence type="ECO:0000259" key="2">
    <source>
        <dbReference type="PROSITE" id="PS50181"/>
    </source>
</evidence>
<keyword evidence="4" id="KW-1185">Reference proteome</keyword>
<dbReference type="PROSITE" id="PS50181">
    <property type="entry name" value="FBOX"/>
    <property type="match status" value="1"/>
</dbReference>
<feature type="region of interest" description="Disordered" evidence="1">
    <location>
        <begin position="29"/>
        <end position="83"/>
    </location>
</feature>
<proteinExistence type="predicted"/>